<comment type="caution">
    <text evidence="1">The sequence shown here is derived from an EMBL/GenBank/DDBJ whole genome shotgun (WGS) entry which is preliminary data.</text>
</comment>
<gene>
    <name evidence="1" type="ORF">GcC1_115022</name>
</gene>
<evidence type="ECO:0000313" key="1">
    <source>
        <dbReference type="EMBL" id="RKF65868.1"/>
    </source>
</evidence>
<dbReference type="Proteomes" id="UP000285405">
    <property type="component" value="Unassembled WGS sequence"/>
</dbReference>
<accession>A0A420I881</accession>
<reference evidence="1 2" key="1">
    <citation type="journal article" date="2018" name="BMC Genomics">
        <title>Comparative genome analyses reveal sequence features reflecting distinct modes of host-adaptation between dicot and monocot powdery mildew.</title>
        <authorList>
            <person name="Wu Y."/>
            <person name="Ma X."/>
            <person name="Pan Z."/>
            <person name="Kale S.D."/>
            <person name="Song Y."/>
            <person name="King H."/>
            <person name="Zhang Q."/>
            <person name="Presley C."/>
            <person name="Deng X."/>
            <person name="Wei C.I."/>
            <person name="Xiao S."/>
        </authorList>
    </citation>
    <scope>NUCLEOTIDE SEQUENCE [LARGE SCALE GENOMIC DNA]</scope>
    <source>
        <strain evidence="1">UCSC1</strain>
    </source>
</reference>
<organism evidence="1 2">
    <name type="scientific">Golovinomyces cichoracearum</name>
    <dbReference type="NCBI Taxonomy" id="62708"/>
    <lineage>
        <taxon>Eukaryota</taxon>
        <taxon>Fungi</taxon>
        <taxon>Dikarya</taxon>
        <taxon>Ascomycota</taxon>
        <taxon>Pezizomycotina</taxon>
        <taxon>Leotiomycetes</taxon>
        <taxon>Erysiphales</taxon>
        <taxon>Erysiphaceae</taxon>
        <taxon>Golovinomyces</taxon>
    </lineage>
</organism>
<dbReference type="EMBL" id="MCBR01011513">
    <property type="protein sequence ID" value="RKF65868.1"/>
    <property type="molecule type" value="Genomic_DNA"/>
</dbReference>
<protein>
    <submittedName>
        <fullName evidence="1">Uncharacterized protein</fullName>
    </submittedName>
</protein>
<dbReference type="AlphaFoldDB" id="A0A420I881"/>
<name>A0A420I881_9PEZI</name>
<evidence type="ECO:0000313" key="2">
    <source>
        <dbReference type="Proteomes" id="UP000285405"/>
    </source>
</evidence>
<sequence length="170" mass="19671">MDTSLYTQSSHLRKQDVSDILHLDACSCDRTGGKDLDVDLFSQVSDEWPKFFNSGVRKINSLELILWRHYWKRGIEDQVLRYITCDIVPKKGTKILAFSQIPTKLRASKWDTKPYLDRSEINRTLESGEAKENSPMQFANSEDPAFVPVGTKHLNGRHNHITIFTLPWDY</sequence>
<proteinExistence type="predicted"/>